<dbReference type="RefSeq" id="WP_215234855.1">
    <property type="nucleotide sequence ID" value="NZ_CAJRAU010000005.1"/>
</dbReference>
<dbReference type="Proteomes" id="UP000679725">
    <property type="component" value="Unassembled WGS sequence"/>
</dbReference>
<organism evidence="1 2">
    <name type="scientific">Dyadobacter linearis</name>
    <dbReference type="NCBI Taxonomy" id="2823330"/>
    <lineage>
        <taxon>Bacteria</taxon>
        <taxon>Pseudomonadati</taxon>
        <taxon>Bacteroidota</taxon>
        <taxon>Cytophagia</taxon>
        <taxon>Cytophagales</taxon>
        <taxon>Spirosomataceae</taxon>
        <taxon>Dyadobacter</taxon>
    </lineage>
</organism>
<accession>A0ABM8UTD2</accession>
<proteinExistence type="predicted"/>
<gene>
    <name evidence="1" type="ORF">DYBT9623_03532</name>
</gene>
<comment type="caution">
    <text evidence="1">The sequence shown here is derived from an EMBL/GenBank/DDBJ whole genome shotgun (WGS) entry which is preliminary data.</text>
</comment>
<evidence type="ECO:0000313" key="1">
    <source>
        <dbReference type="EMBL" id="CAG5071532.1"/>
    </source>
</evidence>
<reference evidence="1 2" key="1">
    <citation type="submission" date="2021-04" db="EMBL/GenBank/DDBJ databases">
        <authorList>
            <person name="Rodrigo-Torres L."/>
            <person name="Arahal R. D."/>
            <person name="Lucena T."/>
        </authorList>
    </citation>
    <scope>NUCLEOTIDE SEQUENCE [LARGE SCALE GENOMIC DNA]</scope>
    <source>
        <strain evidence="1 2">CECT 9623</strain>
    </source>
</reference>
<evidence type="ECO:0000313" key="2">
    <source>
        <dbReference type="Proteomes" id="UP000679725"/>
    </source>
</evidence>
<dbReference type="EMBL" id="CAJRAU010000005">
    <property type="protein sequence ID" value="CAG5071532.1"/>
    <property type="molecule type" value="Genomic_DNA"/>
</dbReference>
<name>A0ABM8UTD2_9BACT</name>
<evidence type="ECO:0008006" key="3">
    <source>
        <dbReference type="Google" id="ProtNLM"/>
    </source>
</evidence>
<protein>
    <recommendedName>
        <fullName evidence="3">Transcriptional regulator, AbiEi antitoxin, Type IV TA system</fullName>
    </recommendedName>
</protein>
<keyword evidence="2" id="KW-1185">Reference proteome</keyword>
<sequence>MDFAQNIRNLSTQPLTHQLLISLLKGYKRPNDKIHELISAGVIEPVKKGLYLPSTRISEKRTEPFLLANHILGPSYISFDSALSYHGLIPERVFEVSSATTKASRKFDTSTGTFNFIRMPLPYYSFGIRQVEIGENQNALIASPEKALFDKVINTAGLKLRSKIAAGEYLIENLRMDEDQLKQLDVQAMETWLSDSPKRESLVQVIKLINEL</sequence>